<proteinExistence type="predicted"/>
<dbReference type="Gene3D" id="3.40.50.720">
    <property type="entry name" value="NAD(P)-binding Rossmann-like Domain"/>
    <property type="match status" value="1"/>
</dbReference>
<dbReference type="OrthoDB" id="9796652at2"/>
<keyword evidence="2" id="KW-1185">Reference proteome</keyword>
<evidence type="ECO:0008006" key="3">
    <source>
        <dbReference type="Google" id="ProtNLM"/>
    </source>
</evidence>
<evidence type="ECO:0000313" key="1">
    <source>
        <dbReference type="EMBL" id="OZI66769.1"/>
    </source>
</evidence>
<comment type="caution">
    <text evidence="1">The sequence shown here is derived from an EMBL/GenBank/DDBJ whole genome shotgun (WGS) entry which is preliminary data.</text>
</comment>
<evidence type="ECO:0000313" key="2">
    <source>
        <dbReference type="Proteomes" id="UP000215767"/>
    </source>
</evidence>
<dbReference type="SUPFAM" id="SSF51735">
    <property type="entry name" value="NAD(P)-binding Rossmann-fold domains"/>
    <property type="match status" value="1"/>
</dbReference>
<name>A0A261UY17_9BORD</name>
<sequence length="92" mass="10116">MWRIPASALAGPRRISAPLYRDLALVRFAEALRQREAKCPMGRQGTCWDVARAALFPASDDAAYVTGTLLMVDGGASIRPKPRSSCRRRLSL</sequence>
<dbReference type="AlphaFoldDB" id="A0A261UY17"/>
<accession>A0A261UY17</accession>
<dbReference type="EMBL" id="NEVS01000001">
    <property type="protein sequence ID" value="OZI66769.1"/>
    <property type="molecule type" value="Genomic_DNA"/>
</dbReference>
<dbReference type="Proteomes" id="UP000215767">
    <property type="component" value="Unassembled WGS sequence"/>
</dbReference>
<gene>
    <name evidence="1" type="ORF">CAL28_03330</name>
</gene>
<dbReference type="InterPro" id="IPR002347">
    <property type="entry name" value="SDR_fam"/>
</dbReference>
<dbReference type="Pfam" id="PF13561">
    <property type="entry name" value="adh_short_C2"/>
    <property type="match status" value="1"/>
</dbReference>
<reference evidence="2" key="1">
    <citation type="submission" date="2017-05" db="EMBL/GenBank/DDBJ databases">
        <title>Complete and WGS of Bordetella genogroups.</title>
        <authorList>
            <person name="Spilker T."/>
            <person name="Lipuma J."/>
        </authorList>
    </citation>
    <scope>NUCLEOTIDE SEQUENCE [LARGE SCALE GENOMIC DNA]</scope>
    <source>
        <strain evidence="2">AU8856</strain>
    </source>
</reference>
<organism evidence="1 2">
    <name type="scientific">Bordetella genomosp. 11</name>
    <dbReference type="NCBI Taxonomy" id="1416808"/>
    <lineage>
        <taxon>Bacteria</taxon>
        <taxon>Pseudomonadati</taxon>
        <taxon>Pseudomonadota</taxon>
        <taxon>Betaproteobacteria</taxon>
        <taxon>Burkholderiales</taxon>
        <taxon>Alcaligenaceae</taxon>
        <taxon>Bordetella</taxon>
    </lineage>
</organism>
<protein>
    <recommendedName>
        <fullName evidence="3">SDR family oxidoreductase</fullName>
    </recommendedName>
</protein>
<dbReference type="InterPro" id="IPR036291">
    <property type="entry name" value="NAD(P)-bd_dom_sf"/>
</dbReference>